<protein>
    <submittedName>
        <fullName evidence="1">Uncharacterized protein</fullName>
    </submittedName>
</protein>
<accession>A0ABP0XUQ4</accession>
<keyword evidence="2" id="KW-1185">Reference proteome</keyword>
<proteinExistence type="predicted"/>
<dbReference type="EMBL" id="OZ021744">
    <property type="protein sequence ID" value="CAK9311898.1"/>
    <property type="molecule type" value="Genomic_DNA"/>
</dbReference>
<name>A0ABP0XUQ4_9ROSI</name>
<feature type="non-terminal residue" evidence="1">
    <location>
        <position position="75"/>
    </location>
</feature>
<organism evidence="1 2">
    <name type="scientific">Citrullus colocynthis</name>
    <name type="common">colocynth</name>
    <dbReference type="NCBI Taxonomy" id="252529"/>
    <lineage>
        <taxon>Eukaryota</taxon>
        <taxon>Viridiplantae</taxon>
        <taxon>Streptophyta</taxon>
        <taxon>Embryophyta</taxon>
        <taxon>Tracheophyta</taxon>
        <taxon>Spermatophyta</taxon>
        <taxon>Magnoliopsida</taxon>
        <taxon>eudicotyledons</taxon>
        <taxon>Gunneridae</taxon>
        <taxon>Pentapetalae</taxon>
        <taxon>rosids</taxon>
        <taxon>fabids</taxon>
        <taxon>Cucurbitales</taxon>
        <taxon>Cucurbitaceae</taxon>
        <taxon>Benincaseae</taxon>
        <taxon>Citrullus</taxon>
    </lineage>
</organism>
<evidence type="ECO:0000313" key="2">
    <source>
        <dbReference type="Proteomes" id="UP001642487"/>
    </source>
</evidence>
<reference evidence="1 2" key="1">
    <citation type="submission" date="2024-03" db="EMBL/GenBank/DDBJ databases">
        <authorList>
            <person name="Gkanogiannis A."/>
            <person name="Becerra Lopez-Lavalle L."/>
        </authorList>
    </citation>
    <scope>NUCLEOTIDE SEQUENCE [LARGE SCALE GENOMIC DNA]</scope>
</reference>
<gene>
    <name evidence="1" type="ORF">CITCOLO1_LOCUS3572</name>
</gene>
<dbReference type="Proteomes" id="UP001642487">
    <property type="component" value="Chromosome 10"/>
</dbReference>
<sequence>MVPVSSADVRLRRPSSAWEVCSSSLTCLPSAVTCVAPSLGCPLDSPPNVAAVVCHVTCCRSSWVPLSLVISSTII</sequence>
<evidence type="ECO:0000313" key="1">
    <source>
        <dbReference type="EMBL" id="CAK9311898.1"/>
    </source>
</evidence>